<evidence type="ECO:0000313" key="5">
    <source>
        <dbReference type="EMBL" id="KAK8918692.1"/>
    </source>
</evidence>
<accession>A0AAP0FW76</accession>
<dbReference type="AlphaFoldDB" id="A0AAP0FW76"/>
<dbReference type="InterPro" id="IPR043561">
    <property type="entry name" value="LHW-like"/>
</dbReference>
<gene>
    <name evidence="5" type="ORF">KSP39_PZI021801</name>
</gene>
<dbReference type="InterPro" id="IPR011598">
    <property type="entry name" value="bHLH_dom"/>
</dbReference>
<dbReference type="PANTHER" id="PTHR46196">
    <property type="entry name" value="TRANSCRIPTION FACTOR BHLH155-LIKE ISOFORM X1-RELATED"/>
    <property type="match status" value="1"/>
</dbReference>
<comment type="similarity">
    <text evidence="1">Belongs to the bHLH protein family.</text>
</comment>
<organism evidence="5 6">
    <name type="scientific">Platanthera zijinensis</name>
    <dbReference type="NCBI Taxonomy" id="2320716"/>
    <lineage>
        <taxon>Eukaryota</taxon>
        <taxon>Viridiplantae</taxon>
        <taxon>Streptophyta</taxon>
        <taxon>Embryophyta</taxon>
        <taxon>Tracheophyta</taxon>
        <taxon>Spermatophyta</taxon>
        <taxon>Magnoliopsida</taxon>
        <taxon>Liliopsida</taxon>
        <taxon>Asparagales</taxon>
        <taxon>Orchidaceae</taxon>
        <taxon>Orchidoideae</taxon>
        <taxon>Orchideae</taxon>
        <taxon>Orchidinae</taxon>
        <taxon>Platanthera</taxon>
    </lineage>
</organism>
<protein>
    <submittedName>
        <fullName evidence="5">Transcription factor EMB1444</fullName>
    </submittedName>
</protein>
<keyword evidence="6" id="KW-1185">Reference proteome</keyword>
<dbReference type="InterPro" id="IPR025610">
    <property type="entry name" value="MYC/MYB_N"/>
</dbReference>
<evidence type="ECO:0000313" key="6">
    <source>
        <dbReference type="Proteomes" id="UP001418222"/>
    </source>
</evidence>
<dbReference type="Proteomes" id="UP001418222">
    <property type="component" value="Unassembled WGS sequence"/>
</dbReference>
<evidence type="ECO:0000256" key="3">
    <source>
        <dbReference type="ARBA" id="ARBA00023163"/>
    </source>
</evidence>
<dbReference type="EMBL" id="JBBWWQ010000019">
    <property type="protein sequence ID" value="KAK8918692.1"/>
    <property type="molecule type" value="Genomic_DNA"/>
</dbReference>
<evidence type="ECO:0000259" key="4">
    <source>
        <dbReference type="PROSITE" id="PS50888"/>
    </source>
</evidence>
<feature type="domain" description="BHLH" evidence="4">
    <location>
        <begin position="540"/>
        <end position="589"/>
    </location>
</feature>
<reference evidence="5 6" key="1">
    <citation type="journal article" date="2022" name="Nat. Plants">
        <title>Genomes of leafy and leafless Platanthera orchids illuminate the evolution of mycoheterotrophy.</title>
        <authorList>
            <person name="Li M.H."/>
            <person name="Liu K.W."/>
            <person name="Li Z."/>
            <person name="Lu H.C."/>
            <person name="Ye Q.L."/>
            <person name="Zhang D."/>
            <person name="Wang J.Y."/>
            <person name="Li Y.F."/>
            <person name="Zhong Z.M."/>
            <person name="Liu X."/>
            <person name="Yu X."/>
            <person name="Liu D.K."/>
            <person name="Tu X.D."/>
            <person name="Liu B."/>
            <person name="Hao Y."/>
            <person name="Liao X.Y."/>
            <person name="Jiang Y.T."/>
            <person name="Sun W.H."/>
            <person name="Chen J."/>
            <person name="Chen Y.Q."/>
            <person name="Ai Y."/>
            <person name="Zhai J.W."/>
            <person name="Wu S.S."/>
            <person name="Zhou Z."/>
            <person name="Hsiao Y.Y."/>
            <person name="Wu W.L."/>
            <person name="Chen Y.Y."/>
            <person name="Lin Y.F."/>
            <person name="Hsu J.L."/>
            <person name="Li C.Y."/>
            <person name="Wang Z.W."/>
            <person name="Zhao X."/>
            <person name="Zhong W.Y."/>
            <person name="Ma X.K."/>
            <person name="Ma L."/>
            <person name="Huang J."/>
            <person name="Chen G.Z."/>
            <person name="Huang M.Z."/>
            <person name="Huang L."/>
            <person name="Peng D.H."/>
            <person name="Luo Y.B."/>
            <person name="Zou S.Q."/>
            <person name="Chen S.P."/>
            <person name="Lan S."/>
            <person name="Tsai W.C."/>
            <person name="Van de Peer Y."/>
            <person name="Liu Z.J."/>
        </authorList>
    </citation>
    <scope>NUCLEOTIDE SEQUENCE [LARGE SCALE GENOMIC DNA]</scope>
    <source>
        <strain evidence="5">Lor287</strain>
    </source>
</reference>
<dbReference type="Pfam" id="PF14215">
    <property type="entry name" value="bHLH-MYC_N"/>
    <property type="match status" value="1"/>
</dbReference>
<keyword evidence="2" id="KW-0805">Transcription regulation</keyword>
<dbReference type="SUPFAM" id="SSF47459">
    <property type="entry name" value="HLH, helix-loop-helix DNA-binding domain"/>
    <property type="match status" value="1"/>
</dbReference>
<proteinExistence type="inferred from homology"/>
<dbReference type="PANTHER" id="PTHR46196:SF3">
    <property type="entry name" value="TRANSCRIPTION FACTOR LHW-LIKE ISOFORM X1"/>
    <property type="match status" value="1"/>
</dbReference>
<sequence>MGSATGMNQLFRNLCHHTMWKYAILWRFQHENHMILTCEDSYAIDTKSGTAMEYASYEEFVSSHPWGSNIQSGNNPSCSIIVAVSNMIRISYLLGEGLDSSRIVGKVASMENHLWICMEEMNSDLLLQCREELRLQVVAGIKTILLLPVLPLGLVQLGSLDKLSEDLAMVAQLKDLFYPYQYASVSGLRMEQTDSSMTLNISSLEKYSTCLEINTKLIDPIQSQPLPIPDFTTISFDQMMMNELLPIGSVLLPHSNPQSYDPISQVGLHQAHGLGTDLLDEISLSAMCNELFGDHSEEQFMFNTPAFTGGTQESDQSISLHDNDVKAIPVIGHRLGSKNTSLFDPCDYNKAHLTFVEEFDLIIESTTNSKYMDFSIETGCLRAIEHNFLVDCKNSEWMDNKSKADERSKQIATFKEEMCEQELESCDCANRTGYLPCVSGGKKLESCDCSKSHCCSTGRCADSCLTQCKAEDVSNSEDSGLQSYKLSSLVFDSKGFKSCSSTCQSSGSVHTVPNNIDKNDNVPGLRRNFLNESHISHKQTKIKDSSKPRPRDRQLIQDRIMELRELIPNSSKCSVDALLQRTVNHVMFLQSIPVHASKLGQSIRTKVGEEGLIVQSTPHVPETAANRACELGNKLVAFPLIIENLGQPDQMLVEMGCSNYRLFLEISQAIKRLGLTILKGILENRSHELWAHFIIEVPKGFRRLDIIWPLMQLLQLKL</sequence>
<dbReference type="InterPro" id="IPR036638">
    <property type="entry name" value="HLH_DNA-bd_sf"/>
</dbReference>
<keyword evidence="3" id="KW-0804">Transcription</keyword>
<dbReference type="Pfam" id="PF23176">
    <property type="entry name" value="bHLH_LHW"/>
    <property type="match status" value="1"/>
</dbReference>
<comment type="caution">
    <text evidence="5">The sequence shown here is derived from an EMBL/GenBank/DDBJ whole genome shotgun (WGS) entry which is preliminary data.</text>
</comment>
<dbReference type="GO" id="GO:0003700">
    <property type="term" value="F:DNA-binding transcription factor activity"/>
    <property type="evidence" value="ECO:0007669"/>
    <property type="project" value="InterPro"/>
</dbReference>
<dbReference type="GO" id="GO:0046983">
    <property type="term" value="F:protein dimerization activity"/>
    <property type="evidence" value="ECO:0007669"/>
    <property type="project" value="InterPro"/>
</dbReference>
<evidence type="ECO:0000256" key="2">
    <source>
        <dbReference type="ARBA" id="ARBA00023015"/>
    </source>
</evidence>
<dbReference type="PROSITE" id="PS50888">
    <property type="entry name" value="BHLH"/>
    <property type="match status" value="1"/>
</dbReference>
<evidence type="ECO:0000256" key="1">
    <source>
        <dbReference type="ARBA" id="ARBA00005510"/>
    </source>
</evidence>
<name>A0AAP0FW76_9ASPA</name>